<dbReference type="Proteomes" id="UP000036520">
    <property type="component" value="Chromosome"/>
</dbReference>
<organism evidence="2 3">
    <name type="scientific">Cyclobacterium amurskyense</name>
    <dbReference type="NCBI Taxonomy" id="320787"/>
    <lineage>
        <taxon>Bacteria</taxon>
        <taxon>Pseudomonadati</taxon>
        <taxon>Bacteroidota</taxon>
        <taxon>Cytophagia</taxon>
        <taxon>Cytophagales</taxon>
        <taxon>Cyclobacteriaceae</taxon>
        <taxon>Cyclobacterium</taxon>
    </lineage>
</organism>
<sequence>MQTVKIEPFKIIGLSIRTTNENGQATKDIADLWGKFMAENTLAMIPNKITQDIYSLYTDYEDDHTKPYTTILGCKVSSLDKIPEGMVGRSFDGGSYVKTSTKGDLMQGLIVKHWSKIFEMDLNRTYLADFEIYGQKAQNPSTAEVDIYIGVNQ</sequence>
<dbReference type="OrthoDB" id="9801008at2"/>
<dbReference type="InterPro" id="IPR011256">
    <property type="entry name" value="Reg_factor_effector_dom_sf"/>
</dbReference>
<dbReference type="EMBL" id="CP012040">
    <property type="protein sequence ID" value="AKP53294.1"/>
    <property type="molecule type" value="Genomic_DNA"/>
</dbReference>
<dbReference type="STRING" id="320787.CA2015_3931"/>
<dbReference type="PANTHER" id="PTHR36444">
    <property type="entry name" value="TRANSCRIPTIONAL REGULATOR PROTEIN YOBU-RELATED"/>
    <property type="match status" value="1"/>
</dbReference>
<dbReference type="InterPro" id="IPR053182">
    <property type="entry name" value="YobU-like_regulator"/>
</dbReference>
<evidence type="ECO:0000313" key="2">
    <source>
        <dbReference type="EMBL" id="AKP53294.1"/>
    </source>
</evidence>
<dbReference type="InterPro" id="IPR029441">
    <property type="entry name" value="Cass2"/>
</dbReference>
<gene>
    <name evidence="2" type="ORF">CA2015_3931</name>
</gene>
<dbReference type="SMART" id="SM00871">
    <property type="entry name" value="AraC_E_bind"/>
    <property type="match status" value="1"/>
</dbReference>
<dbReference type="KEGG" id="camu:CA2015_3931"/>
<dbReference type="PATRIC" id="fig|320787.5.peg.4302"/>
<dbReference type="SUPFAM" id="SSF55136">
    <property type="entry name" value="Probable bacterial effector-binding domain"/>
    <property type="match status" value="1"/>
</dbReference>
<accession>A0A0H4PGF4</accession>
<dbReference type="PANTHER" id="PTHR36444:SF2">
    <property type="entry name" value="TRANSCRIPTIONAL REGULATOR PROTEIN YOBU-RELATED"/>
    <property type="match status" value="1"/>
</dbReference>
<dbReference type="AlphaFoldDB" id="A0A0H4PGF4"/>
<proteinExistence type="predicted"/>
<dbReference type="RefSeq" id="WP_048644642.1">
    <property type="nucleotide sequence ID" value="NZ_CP012040.1"/>
</dbReference>
<feature type="domain" description="AraC effector-binding" evidence="1">
    <location>
        <begin position="1"/>
        <end position="152"/>
    </location>
</feature>
<dbReference type="InterPro" id="IPR010499">
    <property type="entry name" value="AraC_E-bd"/>
</dbReference>
<keyword evidence="3" id="KW-1185">Reference proteome</keyword>
<reference evidence="2 3" key="1">
    <citation type="submission" date="2015-07" db="EMBL/GenBank/DDBJ databases">
        <authorList>
            <person name="Kim K.M."/>
        </authorList>
    </citation>
    <scope>NUCLEOTIDE SEQUENCE [LARGE SCALE GENOMIC DNA]</scope>
    <source>
        <strain evidence="2 3">KCTC 12363</strain>
    </source>
</reference>
<protein>
    <submittedName>
        <fullName evidence="2">Bacterial regulatory protein, DeoR family</fullName>
    </submittedName>
</protein>
<name>A0A0H4PGF4_9BACT</name>
<dbReference type="Gene3D" id="3.20.80.10">
    <property type="entry name" value="Regulatory factor, effector binding domain"/>
    <property type="match status" value="1"/>
</dbReference>
<evidence type="ECO:0000313" key="3">
    <source>
        <dbReference type="Proteomes" id="UP000036520"/>
    </source>
</evidence>
<evidence type="ECO:0000259" key="1">
    <source>
        <dbReference type="SMART" id="SM00871"/>
    </source>
</evidence>
<dbReference type="Pfam" id="PF14526">
    <property type="entry name" value="Cass2"/>
    <property type="match status" value="1"/>
</dbReference>